<dbReference type="GeneID" id="89980067"/>
<organism evidence="2 3">
    <name type="scientific">Exophiala bonariae</name>
    <dbReference type="NCBI Taxonomy" id="1690606"/>
    <lineage>
        <taxon>Eukaryota</taxon>
        <taxon>Fungi</taxon>
        <taxon>Dikarya</taxon>
        <taxon>Ascomycota</taxon>
        <taxon>Pezizomycotina</taxon>
        <taxon>Eurotiomycetes</taxon>
        <taxon>Chaetothyriomycetidae</taxon>
        <taxon>Chaetothyriales</taxon>
        <taxon>Herpotrichiellaceae</taxon>
        <taxon>Exophiala</taxon>
    </lineage>
</organism>
<sequence>MSAHTSEITIFRPQYVGDERRLGHRDTDEPIEHPEPSTNRRHIDRSPPFLPVDTSPARGQIAVAEQLPSPEVTNSSEGHQYTGEPPTGPRAVGNPIPEETWTDLESETQDSEIRGWILETEGSEENETQPPPIEPYPDPDPPALRGIMPSVNRKSSQESLGPASSYGEDPDSIASTDARSNFYTSPAFPVWDGTLNRPKILHTIRTTWVDGEIHALNVTDTDFYWKGFNTSKEELHGFATFIHSTLCARKDVNDHFESLKVGVRLDNGVSGDGRFFRQRDHTLVRRGLFLNHDAWPALYATM</sequence>
<keyword evidence="3" id="KW-1185">Reference proteome</keyword>
<feature type="compositionally biased region" description="Pro residues" evidence="1">
    <location>
        <begin position="129"/>
        <end position="142"/>
    </location>
</feature>
<protein>
    <submittedName>
        <fullName evidence="2">Uncharacterized protein</fullName>
    </submittedName>
</protein>
<reference evidence="2 3" key="1">
    <citation type="submission" date="2023-08" db="EMBL/GenBank/DDBJ databases">
        <title>Black Yeasts Isolated from many extreme environments.</title>
        <authorList>
            <person name="Coleine C."/>
            <person name="Stajich J.E."/>
            <person name="Selbmann L."/>
        </authorList>
    </citation>
    <scope>NUCLEOTIDE SEQUENCE [LARGE SCALE GENOMIC DNA]</scope>
    <source>
        <strain evidence="2 3">CCFEE 5792</strain>
    </source>
</reference>
<evidence type="ECO:0000313" key="2">
    <source>
        <dbReference type="EMBL" id="KAK5043504.1"/>
    </source>
</evidence>
<dbReference type="RefSeq" id="XP_064699891.1">
    <property type="nucleotide sequence ID" value="XM_064855445.1"/>
</dbReference>
<feature type="region of interest" description="Disordered" evidence="1">
    <location>
        <begin position="1"/>
        <end position="173"/>
    </location>
</feature>
<feature type="compositionally biased region" description="Basic and acidic residues" evidence="1">
    <location>
        <begin position="17"/>
        <end position="35"/>
    </location>
</feature>
<proteinExistence type="predicted"/>
<gene>
    <name evidence="2" type="ORF">LTR84_011918</name>
</gene>
<evidence type="ECO:0000313" key="3">
    <source>
        <dbReference type="Proteomes" id="UP001358417"/>
    </source>
</evidence>
<dbReference type="AlphaFoldDB" id="A0AAV9MUD2"/>
<feature type="compositionally biased region" description="Acidic residues" evidence="1">
    <location>
        <begin position="100"/>
        <end position="110"/>
    </location>
</feature>
<accession>A0AAV9MUD2</accession>
<comment type="caution">
    <text evidence="2">The sequence shown here is derived from an EMBL/GenBank/DDBJ whole genome shotgun (WGS) entry which is preliminary data.</text>
</comment>
<dbReference type="Proteomes" id="UP001358417">
    <property type="component" value="Unassembled WGS sequence"/>
</dbReference>
<evidence type="ECO:0000256" key="1">
    <source>
        <dbReference type="SAM" id="MobiDB-lite"/>
    </source>
</evidence>
<dbReference type="EMBL" id="JAVRRD010000060">
    <property type="protein sequence ID" value="KAK5043504.1"/>
    <property type="molecule type" value="Genomic_DNA"/>
</dbReference>
<name>A0AAV9MUD2_9EURO</name>